<keyword evidence="3" id="KW-0813">Transport</keyword>
<feature type="transmembrane region" description="Helical" evidence="12">
    <location>
        <begin position="134"/>
        <end position="155"/>
    </location>
</feature>
<dbReference type="EMBL" id="MT628551">
    <property type="protein sequence ID" value="QLY89740.1"/>
    <property type="molecule type" value="Genomic_DNA"/>
</dbReference>
<keyword evidence="8" id="KW-0406">Ion transport</keyword>
<evidence type="ECO:0000256" key="11">
    <source>
        <dbReference type="RuleBase" id="RU004450"/>
    </source>
</evidence>
<evidence type="ECO:0000256" key="2">
    <source>
        <dbReference type="ARBA" id="ARBA00006810"/>
    </source>
</evidence>
<dbReference type="PROSITE" id="PS00449">
    <property type="entry name" value="ATPASE_A"/>
    <property type="match status" value="1"/>
</dbReference>
<feature type="transmembrane region" description="Helical" evidence="12">
    <location>
        <begin position="99"/>
        <end position="122"/>
    </location>
</feature>
<reference evidence="13" key="1">
    <citation type="submission" date="2020-06" db="EMBL/GenBank/DDBJ databases">
        <title>DNAmark Project.</title>
        <authorList>
            <person name="Leerhoei F."/>
        </authorList>
    </citation>
    <scope>NUCLEOTIDE SEQUENCE</scope>
    <source>
        <strain evidence="13">DM1288</strain>
    </source>
</reference>
<geneLocation type="mitochondrion" evidence="13"/>
<feature type="transmembrane region" description="Helical" evidence="12">
    <location>
        <begin position="198"/>
        <end position="223"/>
    </location>
</feature>
<gene>
    <name evidence="13" type="primary">ATP6</name>
</gene>
<dbReference type="InterPro" id="IPR045083">
    <property type="entry name" value="ATP_synth_F0_asu_bact/mt"/>
</dbReference>
<evidence type="ECO:0000256" key="9">
    <source>
        <dbReference type="ARBA" id="ARBA00023136"/>
    </source>
</evidence>
<keyword evidence="10" id="KW-0066">ATP synthesis</keyword>
<dbReference type="PANTHER" id="PTHR11410:SF0">
    <property type="entry name" value="ATP SYNTHASE SUBUNIT A"/>
    <property type="match status" value="1"/>
</dbReference>
<evidence type="ECO:0000256" key="7">
    <source>
        <dbReference type="ARBA" id="ARBA00022989"/>
    </source>
</evidence>
<evidence type="ECO:0000256" key="3">
    <source>
        <dbReference type="ARBA" id="ARBA00022448"/>
    </source>
</evidence>
<comment type="similarity">
    <text evidence="2">Belongs to the ATPase A chain family.</text>
</comment>
<evidence type="ECO:0000256" key="10">
    <source>
        <dbReference type="ARBA" id="ARBA00023310"/>
    </source>
</evidence>
<dbReference type="PRINTS" id="PR00123">
    <property type="entry name" value="ATPASEA"/>
</dbReference>
<evidence type="ECO:0000256" key="12">
    <source>
        <dbReference type="SAM" id="Phobius"/>
    </source>
</evidence>
<keyword evidence="4" id="KW-0138">CF(0)</keyword>
<keyword evidence="13" id="KW-0496">Mitochondrion</keyword>
<evidence type="ECO:0000313" key="13">
    <source>
        <dbReference type="EMBL" id="QLY89740.1"/>
    </source>
</evidence>
<dbReference type="InterPro" id="IPR023011">
    <property type="entry name" value="ATP_synth_F0_asu_AS"/>
</dbReference>
<protein>
    <recommendedName>
        <fullName evidence="11">ATP synthase subunit a</fullName>
    </recommendedName>
</protein>
<evidence type="ECO:0000256" key="1">
    <source>
        <dbReference type="ARBA" id="ARBA00004141"/>
    </source>
</evidence>
<dbReference type="InterPro" id="IPR035908">
    <property type="entry name" value="F0_ATP_A_sf"/>
</dbReference>
<dbReference type="AlphaFoldDB" id="A0A7D7A9L9"/>
<dbReference type="Gene3D" id="1.20.120.220">
    <property type="entry name" value="ATP synthase, F0 complex, subunit A"/>
    <property type="match status" value="1"/>
</dbReference>
<dbReference type="InterPro" id="IPR000568">
    <property type="entry name" value="ATP_synth_F0_asu"/>
</dbReference>
<evidence type="ECO:0000256" key="5">
    <source>
        <dbReference type="ARBA" id="ARBA00022692"/>
    </source>
</evidence>
<dbReference type="CDD" id="cd00310">
    <property type="entry name" value="ATP-synt_Fo_a_6"/>
    <property type="match status" value="1"/>
</dbReference>
<dbReference type="SUPFAM" id="SSF81336">
    <property type="entry name" value="F1F0 ATP synthase subunit A"/>
    <property type="match status" value="1"/>
</dbReference>
<dbReference type="PANTHER" id="PTHR11410">
    <property type="entry name" value="ATP SYNTHASE SUBUNIT A"/>
    <property type="match status" value="1"/>
</dbReference>
<name>A0A7D7A9L9_9ANNE</name>
<feature type="transmembrane region" description="Helical" evidence="12">
    <location>
        <begin position="20"/>
        <end position="38"/>
    </location>
</feature>
<proteinExistence type="inferred from homology"/>
<comment type="subcellular location">
    <subcellularLocation>
        <location evidence="1">Membrane</location>
        <topology evidence="1">Multi-pass membrane protein</topology>
    </subcellularLocation>
    <subcellularLocation>
        <location evidence="11">Mitochondrion inner membrane</location>
        <topology evidence="11">Multi-pass membrane protein</topology>
    </subcellularLocation>
</comment>
<organism evidence="13">
    <name type="scientific">Lumbriculus variegatus</name>
    <dbReference type="NCBI Taxonomy" id="61662"/>
    <lineage>
        <taxon>Eukaryota</taxon>
        <taxon>Metazoa</taxon>
        <taxon>Spiralia</taxon>
        <taxon>Lophotrochozoa</taxon>
        <taxon>Annelida</taxon>
        <taxon>Clitellata</taxon>
        <taxon>Oligochaeta</taxon>
        <taxon>Lumbriculida</taxon>
        <taxon>Lumbriculidae</taxon>
        <taxon>Lumbriculus</taxon>
    </lineage>
</organism>
<dbReference type="NCBIfam" id="TIGR01131">
    <property type="entry name" value="ATP_synt_6_or_A"/>
    <property type="match status" value="1"/>
</dbReference>
<keyword evidence="7 12" id="KW-1133">Transmembrane helix</keyword>
<keyword evidence="6" id="KW-0375">Hydrogen ion transport</keyword>
<keyword evidence="5 12" id="KW-0812">Transmembrane</keyword>
<dbReference type="GO" id="GO:0046933">
    <property type="term" value="F:proton-transporting ATP synthase activity, rotational mechanism"/>
    <property type="evidence" value="ECO:0007669"/>
    <property type="project" value="TreeGrafter"/>
</dbReference>
<sequence>MTDIFSSFDIYSFSLMNNLTLFLTIFLVTITLPSMQFIKNNKKMLTLHKLNFITFEFLNLTPAKNLKGMMLTLMSMFLTILAFNFMGLIPYMYSTSSHMFFSFTLAVPLWLALIISSFFYNFKSSVAHFAPAGAPEWIMSFLVIVESISVLIRPLTLSMRLAGNMTAGHIFLSLIGMFSMALLSSMSFSFVICIFTQLIFFTLESAICFIQAYVFILLLSLYAKEHM</sequence>
<evidence type="ECO:0000256" key="8">
    <source>
        <dbReference type="ARBA" id="ARBA00023065"/>
    </source>
</evidence>
<dbReference type="GO" id="GO:0005743">
    <property type="term" value="C:mitochondrial inner membrane"/>
    <property type="evidence" value="ECO:0007669"/>
    <property type="project" value="UniProtKB-SubCell"/>
</dbReference>
<keyword evidence="9 12" id="KW-0472">Membrane</keyword>
<feature type="transmembrane region" description="Helical" evidence="12">
    <location>
        <begin position="71"/>
        <end position="93"/>
    </location>
</feature>
<dbReference type="GO" id="GO:0045259">
    <property type="term" value="C:proton-transporting ATP synthase complex"/>
    <property type="evidence" value="ECO:0007669"/>
    <property type="project" value="UniProtKB-KW"/>
</dbReference>
<accession>A0A7D7A9L9</accession>
<evidence type="ECO:0000256" key="6">
    <source>
        <dbReference type="ARBA" id="ARBA00022781"/>
    </source>
</evidence>
<dbReference type="Pfam" id="PF00119">
    <property type="entry name" value="ATP-synt_A"/>
    <property type="match status" value="1"/>
</dbReference>
<feature type="transmembrane region" description="Helical" evidence="12">
    <location>
        <begin position="167"/>
        <end position="191"/>
    </location>
</feature>
<evidence type="ECO:0000256" key="4">
    <source>
        <dbReference type="ARBA" id="ARBA00022547"/>
    </source>
</evidence>